<dbReference type="PATRIC" id="fig|2209.71.peg.3085"/>
<dbReference type="InterPro" id="IPR050834">
    <property type="entry name" value="Glycosyltransf_2"/>
</dbReference>
<dbReference type="AlphaFoldDB" id="A0A0F8K092"/>
<dbReference type="EMBL" id="JJPN01000009">
    <property type="protein sequence ID" value="KKG75442.1"/>
    <property type="molecule type" value="Genomic_DNA"/>
</dbReference>
<dbReference type="PANTHER" id="PTHR43685">
    <property type="entry name" value="GLYCOSYLTRANSFERASE"/>
    <property type="match status" value="1"/>
</dbReference>
<evidence type="ECO:0000313" key="3">
    <source>
        <dbReference type="EMBL" id="KKG77431.1"/>
    </source>
</evidence>
<dbReference type="Proteomes" id="UP000034944">
    <property type="component" value="Unassembled WGS sequence"/>
</dbReference>
<sequence length="319" mass="36583">MNIAQISVVVPLYNKELYVKRAITSILNQTFQDFEIIVVNDGSTDNSAKVVMNIRDSRISLIQQKNGGVSKARNTGIQKSKSELIAFLDADDEWMPGFLEKILKLRNKYPSAGIYAMSMKNEYIDSILVTHPELKDLVPEEGLLANYFKVYKKGIGIFCASSVAIPKNILLEYSGFKVGFWWGEDVDLWGRIALKYPIAYSSLVGAFYRQEVMDSAVKKREVVKIHPFVLSANEAIINNKVPINFLADVKEYIQFLEFYTAKHNIYSEDRSLAYEFLRKKENKKYYKKELVRVILSTHIKDKSPTLGKILSLFFSRSRK</sequence>
<organism evidence="5 9">
    <name type="scientific">Methanosarcina mazei</name>
    <name type="common">Methanosarcina frisia</name>
    <dbReference type="NCBI Taxonomy" id="2209"/>
    <lineage>
        <taxon>Archaea</taxon>
        <taxon>Methanobacteriati</taxon>
        <taxon>Methanobacteriota</taxon>
        <taxon>Stenosarchaea group</taxon>
        <taxon>Methanomicrobia</taxon>
        <taxon>Methanosarcinales</taxon>
        <taxon>Methanosarcinaceae</taxon>
        <taxon>Methanosarcina</taxon>
    </lineage>
</organism>
<dbReference type="PANTHER" id="PTHR43685:SF2">
    <property type="entry name" value="GLYCOSYLTRANSFERASE 2-LIKE DOMAIN-CONTAINING PROTEIN"/>
    <property type="match status" value="1"/>
</dbReference>
<accession>A0A0F8K092</accession>
<dbReference type="EMBL" id="JJPQ01000181">
    <property type="protein sequence ID" value="KKG77431.1"/>
    <property type="molecule type" value="Genomic_DNA"/>
</dbReference>
<evidence type="ECO:0000313" key="2">
    <source>
        <dbReference type="EMBL" id="KKG75442.1"/>
    </source>
</evidence>
<evidence type="ECO:0000313" key="5">
    <source>
        <dbReference type="EMBL" id="KKH07823.1"/>
    </source>
</evidence>
<protein>
    <recommendedName>
        <fullName evidence="1">Glycosyltransferase 2-like domain-containing protein</fullName>
    </recommendedName>
</protein>
<dbReference type="Proteomes" id="UP000034074">
    <property type="component" value="Unassembled WGS sequence"/>
</dbReference>
<dbReference type="EMBL" id="JJPY01000099">
    <property type="protein sequence ID" value="KKH06683.1"/>
    <property type="molecule type" value="Genomic_DNA"/>
</dbReference>
<dbReference type="InterPro" id="IPR001173">
    <property type="entry name" value="Glyco_trans_2-like"/>
</dbReference>
<comment type="caution">
    <text evidence="5">The sequence shown here is derived from an EMBL/GenBank/DDBJ whole genome shotgun (WGS) entry which is preliminary data.</text>
</comment>
<gene>
    <name evidence="2" type="ORF">DU46_14035</name>
    <name evidence="4" type="ORF">DU51_02695</name>
    <name evidence="3" type="ORF">DU61_03825</name>
    <name evidence="5" type="ORF">DU62_03140</name>
</gene>
<evidence type="ECO:0000313" key="8">
    <source>
        <dbReference type="Proteomes" id="UP000034820"/>
    </source>
</evidence>
<dbReference type="CDD" id="cd00761">
    <property type="entry name" value="Glyco_tranf_GTA_type"/>
    <property type="match status" value="1"/>
</dbReference>
<evidence type="ECO:0000313" key="9">
    <source>
        <dbReference type="Proteomes" id="UP000034944"/>
    </source>
</evidence>
<evidence type="ECO:0000313" key="4">
    <source>
        <dbReference type="EMBL" id="KKH06683.1"/>
    </source>
</evidence>
<dbReference type="EMBL" id="JJPZ01000135">
    <property type="protein sequence ID" value="KKH07823.1"/>
    <property type="molecule type" value="Genomic_DNA"/>
</dbReference>
<dbReference type="Gene3D" id="3.90.550.10">
    <property type="entry name" value="Spore Coat Polysaccharide Biosynthesis Protein SpsA, Chain A"/>
    <property type="match status" value="1"/>
</dbReference>
<reference evidence="6 7" key="1">
    <citation type="journal article" date="2015" name="ISME J.">
        <title>Genomic and phenotypic differentiation among Methanosarcina mazei populations from Columbia River sediment.</title>
        <authorList>
            <person name="Youngblut N.D."/>
            <person name="Wirth J.S."/>
            <person name="Henriksen J.R."/>
            <person name="Smith M."/>
            <person name="Simon H."/>
            <person name="Metcalf W.W."/>
            <person name="Whitaker R.J."/>
        </authorList>
    </citation>
    <scope>NUCLEOTIDE SEQUENCE [LARGE SCALE GENOMIC DNA]</scope>
    <source>
        <strain evidence="2 7">3.H.A.1A.2</strain>
        <strain evidence="3 6">3.H.A.2.5</strain>
        <strain evidence="4 8">3.H.T.1A.1</strain>
        <strain evidence="5 9">3.H.T.1A.2</strain>
    </source>
</reference>
<dbReference type="Proteomes" id="UP000033889">
    <property type="component" value="Unassembled WGS sequence"/>
</dbReference>
<dbReference type="Proteomes" id="UP000034820">
    <property type="component" value="Unassembled WGS sequence"/>
</dbReference>
<dbReference type="Pfam" id="PF00535">
    <property type="entry name" value="Glycos_transf_2"/>
    <property type="match status" value="1"/>
</dbReference>
<dbReference type="InterPro" id="IPR029044">
    <property type="entry name" value="Nucleotide-diphossugar_trans"/>
</dbReference>
<dbReference type="SUPFAM" id="SSF53448">
    <property type="entry name" value="Nucleotide-diphospho-sugar transferases"/>
    <property type="match status" value="1"/>
</dbReference>
<feature type="domain" description="Glycosyltransferase 2-like" evidence="1">
    <location>
        <begin position="7"/>
        <end position="118"/>
    </location>
</feature>
<evidence type="ECO:0000313" key="7">
    <source>
        <dbReference type="Proteomes" id="UP000034074"/>
    </source>
</evidence>
<proteinExistence type="predicted"/>
<evidence type="ECO:0000313" key="6">
    <source>
        <dbReference type="Proteomes" id="UP000033889"/>
    </source>
</evidence>
<evidence type="ECO:0000259" key="1">
    <source>
        <dbReference type="Pfam" id="PF00535"/>
    </source>
</evidence>
<name>A0A0F8K092_METMZ</name>